<evidence type="ECO:0000313" key="1">
    <source>
        <dbReference type="EMBL" id="MCA4706120.1"/>
    </source>
</evidence>
<dbReference type="AlphaFoldDB" id="A0AAW4T9J2"/>
<dbReference type="SUPFAM" id="SSF53271">
    <property type="entry name" value="PRTase-like"/>
    <property type="match status" value="1"/>
</dbReference>
<reference evidence="1" key="1">
    <citation type="submission" date="2023-08" db="EMBL/GenBank/DDBJ databases">
        <title>Mucin Metabolism Genes Underlie the Key Renovations of Bacteroides xylanisolvens Genomes in Captive Great Apes.</title>
        <authorList>
            <person name="Nishida A.H."/>
        </authorList>
    </citation>
    <scope>NUCLEOTIDE SEQUENCE</scope>
    <source>
        <strain evidence="1">P13.H9</strain>
    </source>
</reference>
<gene>
    <name evidence="1" type="ORF">LD004_21170</name>
</gene>
<dbReference type="CDD" id="cd06223">
    <property type="entry name" value="PRTases_typeI"/>
    <property type="match status" value="1"/>
</dbReference>
<dbReference type="GO" id="GO:0016757">
    <property type="term" value="F:glycosyltransferase activity"/>
    <property type="evidence" value="ECO:0007669"/>
    <property type="project" value="UniProtKB-KW"/>
</dbReference>
<dbReference type="Proteomes" id="UP001198461">
    <property type="component" value="Unassembled WGS sequence"/>
</dbReference>
<sequence length="190" mass="21690">MAKVIDESLKRQLSKKMVHFLKYFPVRIKNVGEDAVAARNLIWAFKDSRDDAYEKVAQMTADHLQKEFGEQVSNMVFVCVPASTQEQNQSRYARFCERVSELTGIANGFSHVRVLSDRLAIHEHRHDKSVSRAQVIDFDTEYFNGKNVLVMDDVVTTGTSYALFANQLETFGANVMGGFFLGRTSYKYKQ</sequence>
<accession>A0AAW4T9J2</accession>
<dbReference type="InterPro" id="IPR029057">
    <property type="entry name" value="PRTase-like"/>
</dbReference>
<proteinExistence type="predicted"/>
<organism evidence="1 2">
    <name type="scientific">Bacteroides xylanisolvens</name>
    <dbReference type="NCBI Taxonomy" id="371601"/>
    <lineage>
        <taxon>Bacteria</taxon>
        <taxon>Pseudomonadati</taxon>
        <taxon>Bacteroidota</taxon>
        <taxon>Bacteroidia</taxon>
        <taxon>Bacteroidales</taxon>
        <taxon>Bacteroidaceae</taxon>
        <taxon>Bacteroides</taxon>
    </lineage>
</organism>
<evidence type="ECO:0000313" key="2">
    <source>
        <dbReference type="Proteomes" id="UP001198461"/>
    </source>
</evidence>
<protein>
    <submittedName>
        <fullName evidence="1">Phosphoribosyltransferase</fullName>
    </submittedName>
</protein>
<comment type="caution">
    <text evidence="1">The sequence shown here is derived from an EMBL/GenBank/DDBJ whole genome shotgun (WGS) entry which is preliminary data.</text>
</comment>
<keyword evidence="1" id="KW-0328">Glycosyltransferase</keyword>
<name>A0AAW4T9J2_9BACE</name>
<keyword evidence="1" id="KW-0808">Transferase</keyword>
<dbReference type="RefSeq" id="WP_225451244.1">
    <property type="nucleotide sequence ID" value="NZ_JAIWXB010000037.1"/>
</dbReference>
<dbReference type="EMBL" id="JAIWYE010000037">
    <property type="protein sequence ID" value="MCA4706120.1"/>
    <property type="molecule type" value="Genomic_DNA"/>
</dbReference>
<dbReference type="InterPro" id="IPR000836">
    <property type="entry name" value="PRTase_dom"/>
</dbReference>
<dbReference type="Gene3D" id="3.40.50.2020">
    <property type="match status" value="1"/>
</dbReference>